<dbReference type="InterPro" id="IPR011333">
    <property type="entry name" value="SKP1/BTB/POZ_sf"/>
</dbReference>
<feature type="compositionally biased region" description="Low complexity" evidence="4">
    <location>
        <begin position="176"/>
        <end position="202"/>
    </location>
</feature>
<dbReference type="Pfam" id="PF00651">
    <property type="entry name" value="BTB"/>
    <property type="match status" value="1"/>
</dbReference>
<dbReference type="PANTHER" id="PTHR23110">
    <property type="entry name" value="BTB DOMAIN TRANSCRIPTION FACTOR"/>
    <property type="match status" value="1"/>
</dbReference>
<dbReference type="CDD" id="cd18315">
    <property type="entry name" value="BTB_POZ_BAB-like"/>
    <property type="match status" value="1"/>
</dbReference>
<evidence type="ECO:0000256" key="3">
    <source>
        <dbReference type="PROSITE-ProRule" id="PRU00042"/>
    </source>
</evidence>
<evidence type="ECO:0000256" key="4">
    <source>
        <dbReference type="SAM" id="MobiDB-lite"/>
    </source>
</evidence>
<dbReference type="Proteomes" id="UP001378592">
    <property type="component" value="Unassembled WGS sequence"/>
</dbReference>
<feature type="domain" description="C2H2-type" evidence="6">
    <location>
        <begin position="285"/>
        <end position="313"/>
    </location>
</feature>
<dbReference type="GO" id="GO:0006357">
    <property type="term" value="P:regulation of transcription by RNA polymerase II"/>
    <property type="evidence" value="ECO:0007669"/>
    <property type="project" value="TreeGrafter"/>
</dbReference>
<evidence type="ECO:0000313" key="8">
    <source>
        <dbReference type="Proteomes" id="UP001378592"/>
    </source>
</evidence>
<proteinExistence type="predicted"/>
<feature type="compositionally biased region" description="Polar residues" evidence="4">
    <location>
        <begin position="117"/>
        <end position="134"/>
    </location>
</feature>
<dbReference type="InterPro" id="IPR013087">
    <property type="entry name" value="Znf_C2H2_type"/>
</dbReference>
<feature type="domain" description="BTB" evidence="5">
    <location>
        <begin position="32"/>
        <end position="97"/>
    </location>
</feature>
<dbReference type="AlphaFoldDB" id="A0AAN9VEP2"/>
<dbReference type="PROSITE" id="PS00028">
    <property type="entry name" value="ZINC_FINGER_C2H2_1"/>
    <property type="match status" value="2"/>
</dbReference>
<feature type="compositionally biased region" description="Pro residues" evidence="4">
    <location>
        <begin position="247"/>
        <end position="257"/>
    </location>
</feature>
<evidence type="ECO:0000313" key="7">
    <source>
        <dbReference type="EMBL" id="KAK7793679.1"/>
    </source>
</evidence>
<keyword evidence="3" id="KW-0863">Zinc-finger</keyword>
<dbReference type="GO" id="GO:0035167">
    <property type="term" value="P:larval lymph gland hemopoiesis"/>
    <property type="evidence" value="ECO:0007669"/>
    <property type="project" value="UniProtKB-ARBA"/>
</dbReference>
<sequence>MADAEQFSLRWNNFHSNLSEGFHSLLEEVDLVDVTLAAEGQYLQAHKLVLSVCSPYFKQLFKANPCKHPIVILKDVCHKDLEALLQFMYQGEVNVRQEELAPFLKTAEMLQIKGLTGNDSRSNMPESPSQTRVQTPPLPTLRVGRDSVKQESQNAAETSRPFKRQRTESPHIGTGSLTSSAATLSAPATTATTSQPSAMSPTEPANVEFVPISNPKLEPLEYDNEADGNKESPADLVQLLHSNESSQPPPDLPPAAPPVLFNPVAGLPQDSGGSQDSMQAGEHPFTCPHCEKPFQFPDSLKKHIANIHGENQGPFVCHLCHRIMKNKNSMNTHLYNYHSGKGRRRMNLVQNTSTAHAPSAGVLLTAMSDVPNALGCSRTTPI</sequence>
<name>A0AAN9VEP2_9ORTH</name>
<dbReference type="InterPro" id="IPR036236">
    <property type="entry name" value="Znf_C2H2_sf"/>
</dbReference>
<feature type="domain" description="C2H2-type" evidence="6">
    <location>
        <begin position="315"/>
        <end position="343"/>
    </location>
</feature>
<dbReference type="GO" id="GO:0016199">
    <property type="term" value="P:axon midline choice point recognition"/>
    <property type="evidence" value="ECO:0007669"/>
    <property type="project" value="UniProtKB-ARBA"/>
</dbReference>
<keyword evidence="3" id="KW-0479">Metal-binding</keyword>
<evidence type="ECO:0000256" key="1">
    <source>
        <dbReference type="ARBA" id="ARBA00004123"/>
    </source>
</evidence>
<dbReference type="PANTHER" id="PTHR23110:SF99">
    <property type="entry name" value="BROAD-COMPLEX CORE PROTEIN ISOFORM 6"/>
    <property type="match status" value="1"/>
</dbReference>
<dbReference type="PROSITE" id="PS50157">
    <property type="entry name" value="ZINC_FINGER_C2H2_2"/>
    <property type="match status" value="2"/>
</dbReference>
<evidence type="ECO:0000259" key="5">
    <source>
        <dbReference type="PROSITE" id="PS50097"/>
    </source>
</evidence>
<dbReference type="GO" id="GO:0045476">
    <property type="term" value="P:nurse cell apoptotic process"/>
    <property type="evidence" value="ECO:0007669"/>
    <property type="project" value="UniProtKB-ARBA"/>
</dbReference>
<comment type="subcellular location">
    <subcellularLocation>
        <location evidence="1">Nucleus</location>
    </subcellularLocation>
</comment>
<dbReference type="GO" id="GO:0048813">
    <property type="term" value="P:dendrite morphogenesis"/>
    <property type="evidence" value="ECO:0007669"/>
    <property type="project" value="UniProtKB-ARBA"/>
</dbReference>
<organism evidence="7 8">
    <name type="scientific">Gryllus longicercus</name>
    <dbReference type="NCBI Taxonomy" id="2509291"/>
    <lineage>
        <taxon>Eukaryota</taxon>
        <taxon>Metazoa</taxon>
        <taxon>Ecdysozoa</taxon>
        <taxon>Arthropoda</taxon>
        <taxon>Hexapoda</taxon>
        <taxon>Insecta</taxon>
        <taxon>Pterygota</taxon>
        <taxon>Neoptera</taxon>
        <taxon>Polyneoptera</taxon>
        <taxon>Orthoptera</taxon>
        <taxon>Ensifera</taxon>
        <taxon>Gryllidea</taxon>
        <taxon>Grylloidea</taxon>
        <taxon>Gryllidae</taxon>
        <taxon>Gryllinae</taxon>
        <taxon>Gryllus</taxon>
    </lineage>
</organism>
<evidence type="ECO:0000259" key="6">
    <source>
        <dbReference type="PROSITE" id="PS50157"/>
    </source>
</evidence>
<gene>
    <name evidence="7" type="ORF">R5R35_013158</name>
</gene>
<dbReference type="GO" id="GO:0008406">
    <property type="term" value="P:gonad development"/>
    <property type="evidence" value="ECO:0007669"/>
    <property type="project" value="UniProtKB-ARBA"/>
</dbReference>
<dbReference type="SMART" id="SM00355">
    <property type="entry name" value="ZnF_C2H2"/>
    <property type="match status" value="2"/>
</dbReference>
<dbReference type="Gene3D" id="3.30.710.10">
    <property type="entry name" value="Potassium Channel Kv1.1, Chain A"/>
    <property type="match status" value="1"/>
</dbReference>
<keyword evidence="3" id="KW-0862">Zinc</keyword>
<reference evidence="7 8" key="1">
    <citation type="submission" date="2024-03" db="EMBL/GenBank/DDBJ databases">
        <title>The genome assembly and annotation of the cricket Gryllus longicercus Weissman &amp; Gray.</title>
        <authorList>
            <person name="Szrajer S."/>
            <person name="Gray D."/>
            <person name="Ylla G."/>
        </authorList>
    </citation>
    <scope>NUCLEOTIDE SEQUENCE [LARGE SCALE GENOMIC DNA]</scope>
    <source>
        <strain evidence="7">DAG 2021-001</strain>
        <tissue evidence="7">Whole body minus gut</tissue>
    </source>
</reference>
<keyword evidence="2" id="KW-0539">Nucleus</keyword>
<dbReference type="GO" id="GO:0007526">
    <property type="term" value="P:larval somatic muscle development"/>
    <property type="evidence" value="ECO:0007669"/>
    <property type="project" value="UniProtKB-ARBA"/>
</dbReference>
<feature type="region of interest" description="Disordered" evidence="4">
    <location>
        <begin position="242"/>
        <end position="282"/>
    </location>
</feature>
<dbReference type="GO" id="GO:0005634">
    <property type="term" value="C:nucleus"/>
    <property type="evidence" value="ECO:0007669"/>
    <property type="project" value="UniProtKB-SubCell"/>
</dbReference>
<dbReference type="FunFam" id="3.30.710.10:FF:000036">
    <property type="entry name" value="Mod(Mdg4), isoform H"/>
    <property type="match status" value="1"/>
</dbReference>
<dbReference type="SUPFAM" id="SSF54695">
    <property type="entry name" value="POZ domain"/>
    <property type="match status" value="1"/>
</dbReference>
<dbReference type="EMBL" id="JAZDUA010000367">
    <property type="protein sequence ID" value="KAK7793679.1"/>
    <property type="molecule type" value="Genomic_DNA"/>
</dbReference>
<accession>A0AAN9VEP2</accession>
<protein>
    <submittedName>
        <fullName evidence="7">Uncharacterized protein</fullName>
    </submittedName>
</protein>
<dbReference type="InterPro" id="IPR000210">
    <property type="entry name" value="BTB/POZ_dom"/>
</dbReference>
<dbReference type="GO" id="GO:0007464">
    <property type="term" value="P:R3/R4 cell fate commitment"/>
    <property type="evidence" value="ECO:0007669"/>
    <property type="project" value="UniProtKB-ARBA"/>
</dbReference>
<feature type="region of interest" description="Disordered" evidence="4">
    <location>
        <begin position="116"/>
        <end position="206"/>
    </location>
</feature>
<dbReference type="SMART" id="SM00225">
    <property type="entry name" value="BTB"/>
    <property type="match status" value="1"/>
</dbReference>
<dbReference type="InterPro" id="IPR051095">
    <property type="entry name" value="Dros_DevTransReg"/>
</dbReference>
<dbReference type="GO" id="GO:0045467">
    <property type="term" value="P:R7 cell development"/>
    <property type="evidence" value="ECO:0007669"/>
    <property type="project" value="UniProtKB-ARBA"/>
</dbReference>
<dbReference type="Gene3D" id="3.30.160.60">
    <property type="entry name" value="Classic Zinc Finger"/>
    <property type="match status" value="1"/>
</dbReference>
<dbReference type="PROSITE" id="PS50097">
    <property type="entry name" value="BTB"/>
    <property type="match status" value="1"/>
</dbReference>
<dbReference type="GO" id="GO:0008270">
    <property type="term" value="F:zinc ion binding"/>
    <property type="evidence" value="ECO:0007669"/>
    <property type="project" value="UniProtKB-KW"/>
</dbReference>
<dbReference type="SUPFAM" id="SSF57667">
    <property type="entry name" value="beta-beta-alpha zinc fingers"/>
    <property type="match status" value="1"/>
</dbReference>
<evidence type="ECO:0000256" key="2">
    <source>
        <dbReference type="ARBA" id="ARBA00023242"/>
    </source>
</evidence>
<comment type="caution">
    <text evidence="7">The sequence shown here is derived from an EMBL/GenBank/DDBJ whole genome shotgun (WGS) entry which is preliminary data.</text>
</comment>
<keyword evidence="8" id="KW-1185">Reference proteome</keyword>